<sequence>MLNQYGKNASALLLQKKSFFEENKMHVEKQRKIAQLYTAQPERKTCKNCDSLLDVQIDFTKDSIPYKACRTCSHLNGAHEDTTEFCQTVYAVDDEDYAQNYTPADRNEYEYRTASIYLPKAEFLFTALKSSGVDPHKNAYFDYGAGSGYFVSALLKLGLNNVSGSDVSKSQVDMANRLFPSPRLTCHDINDNHESLATTKSQVVSMIGVLEHLKSPRKALQRLNENPHVEYIFISVPTFSLSVYLEMLDDNVFHRQLHGGHTHLYTEDSLSYMCSEFNFEVIGQWWFGTDLVDLYRQLHINLETNNVSSYIKKDFNKRFLTFLDSAQLELDKQKESSEVHMLLRKKNA</sequence>
<accession>A0AB36FX43</accession>
<reference evidence="1 2" key="1">
    <citation type="submission" date="2016-09" db="EMBL/GenBank/DDBJ databases">
        <title>Draft Genome Sequence of four Alteromonas macleodii strains isolated from copper coupons and grown long-term at elevated copper levels.</title>
        <authorList>
            <person name="Cusick K."/>
            <person name="Dale J."/>
            <person name="Little B."/>
            <person name="Biffinger J."/>
        </authorList>
    </citation>
    <scope>NUCLEOTIDE SEQUENCE [LARGE SCALE GENOMIC DNA]</scope>
    <source>
        <strain evidence="1 2">KCP01</strain>
    </source>
</reference>
<keyword evidence="2" id="KW-1185">Reference proteome</keyword>
<proteinExistence type="predicted"/>
<organism evidence="1 2">
    <name type="scientific">Alteromonas macleodii</name>
    <name type="common">Pseudoalteromonas macleodii</name>
    <dbReference type="NCBI Taxonomy" id="28108"/>
    <lineage>
        <taxon>Bacteria</taxon>
        <taxon>Pseudomonadati</taxon>
        <taxon>Pseudomonadota</taxon>
        <taxon>Gammaproteobacteria</taxon>
        <taxon>Alteromonadales</taxon>
        <taxon>Alteromonadaceae</taxon>
        <taxon>Alteromonas/Salinimonas group</taxon>
        <taxon>Alteromonas</taxon>
    </lineage>
</organism>
<dbReference type="AlphaFoldDB" id="A0AB36FX43"/>
<dbReference type="Gene3D" id="3.40.50.150">
    <property type="entry name" value="Vaccinia Virus protein VP39"/>
    <property type="match status" value="1"/>
</dbReference>
<gene>
    <name evidence="1" type="ORF">BFV95_1039</name>
</gene>
<dbReference type="GO" id="GO:0008168">
    <property type="term" value="F:methyltransferase activity"/>
    <property type="evidence" value="ECO:0007669"/>
    <property type="project" value="UniProtKB-KW"/>
</dbReference>
<dbReference type="GO" id="GO:0032259">
    <property type="term" value="P:methylation"/>
    <property type="evidence" value="ECO:0007669"/>
    <property type="project" value="UniProtKB-KW"/>
</dbReference>
<protein>
    <submittedName>
        <fullName evidence="1">Methyltransferase domain protein</fullName>
    </submittedName>
</protein>
<keyword evidence="1" id="KW-0489">Methyltransferase</keyword>
<comment type="caution">
    <text evidence="1">The sequence shown here is derived from an EMBL/GenBank/DDBJ whole genome shotgun (WGS) entry which is preliminary data.</text>
</comment>
<dbReference type="InterPro" id="IPR029063">
    <property type="entry name" value="SAM-dependent_MTases_sf"/>
</dbReference>
<evidence type="ECO:0000313" key="2">
    <source>
        <dbReference type="Proteomes" id="UP000095392"/>
    </source>
</evidence>
<dbReference type="Proteomes" id="UP000095392">
    <property type="component" value="Unassembled WGS sequence"/>
</dbReference>
<dbReference type="EMBL" id="MIPY01000008">
    <property type="protein sequence ID" value="OES34350.1"/>
    <property type="molecule type" value="Genomic_DNA"/>
</dbReference>
<dbReference type="Pfam" id="PF13489">
    <property type="entry name" value="Methyltransf_23"/>
    <property type="match status" value="1"/>
</dbReference>
<dbReference type="SUPFAM" id="SSF53335">
    <property type="entry name" value="S-adenosyl-L-methionine-dependent methyltransferases"/>
    <property type="match status" value="1"/>
</dbReference>
<keyword evidence="1" id="KW-0808">Transferase</keyword>
<evidence type="ECO:0000313" key="1">
    <source>
        <dbReference type="EMBL" id="OES34350.1"/>
    </source>
</evidence>
<name>A0AB36FX43_ALTMA</name>